<reference evidence="1" key="1">
    <citation type="submission" date="2015-12" db="EMBL/GenBank/DDBJ databases">
        <title>Update maize B73 reference genome by single molecule sequencing technologies.</title>
        <authorList>
            <consortium name="Maize Genome Sequencing Project"/>
            <person name="Ware D."/>
        </authorList>
    </citation>
    <scope>NUCLEOTIDE SEQUENCE [LARGE SCALE GENOMIC DNA]</scope>
    <source>
        <tissue evidence="1">Seedling</tissue>
    </source>
</reference>
<evidence type="ECO:0000313" key="1">
    <source>
        <dbReference type="EMBL" id="ONM08621.1"/>
    </source>
</evidence>
<organism evidence="1">
    <name type="scientific">Zea mays</name>
    <name type="common">Maize</name>
    <dbReference type="NCBI Taxonomy" id="4577"/>
    <lineage>
        <taxon>Eukaryota</taxon>
        <taxon>Viridiplantae</taxon>
        <taxon>Streptophyta</taxon>
        <taxon>Embryophyta</taxon>
        <taxon>Tracheophyta</taxon>
        <taxon>Spermatophyta</taxon>
        <taxon>Magnoliopsida</taxon>
        <taxon>Liliopsida</taxon>
        <taxon>Poales</taxon>
        <taxon>Poaceae</taxon>
        <taxon>PACMAD clade</taxon>
        <taxon>Panicoideae</taxon>
        <taxon>Andropogonodae</taxon>
        <taxon>Andropogoneae</taxon>
        <taxon>Tripsacinae</taxon>
        <taxon>Zea</taxon>
    </lineage>
</organism>
<sequence length="133" mass="15728">MLTNEMLLNTVLKPTVFFGMSLFKKKNEWQALLKIQEYPCKQLQSLGPQYRCLGFAWVYSALERHLEGRLFDPLTALCTERAPLFIMMRNLMELCFMIFLSMILFEIFPSTGFNWHTTYHLVFGPPIYFPRKS</sequence>
<dbReference type="EMBL" id="CM007647">
    <property type="protein sequence ID" value="ONM08621.1"/>
    <property type="molecule type" value="Genomic_DNA"/>
</dbReference>
<protein>
    <submittedName>
        <fullName evidence="1">Anthranilate synthase beta subunit 1 chloroplastic</fullName>
    </submittedName>
</protein>
<dbReference type="AlphaFoldDB" id="A0A1D6L293"/>
<name>A0A1D6L293_MAIZE</name>
<proteinExistence type="predicted"/>
<gene>
    <name evidence="1" type="ORF">ZEAMMB73_Zm00001d033788</name>
</gene>
<accession>A0A1D6L293</accession>